<evidence type="ECO:0000259" key="2">
    <source>
        <dbReference type="PROSITE" id="PS50003"/>
    </source>
</evidence>
<dbReference type="CDD" id="cd13299">
    <property type="entry name" value="PH2_PH_fungal"/>
    <property type="match status" value="1"/>
</dbReference>
<dbReference type="EMBL" id="LASV01000069">
    <property type="protein sequence ID" value="KKA24290.1"/>
    <property type="molecule type" value="Genomic_DNA"/>
</dbReference>
<feature type="domain" description="PH" evidence="2">
    <location>
        <begin position="68"/>
        <end position="169"/>
    </location>
</feature>
<dbReference type="STRING" id="1408163.A0A0F4Z1R3"/>
<dbReference type="AlphaFoldDB" id="A0A0F4Z1R3"/>
<keyword evidence="4" id="KW-1185">Reference proteome</keyword>
<dbReference type="RefSeq" id="XP_013330902.1">
    <property type="nucleotide sequence ID" value="XM_013475448.1"/>
</dbReference>
<dbReference type="PANTHER" id="PTHR14336">
    <property type="entry name" value="TANDEM PH DOMAIN CONTAINING PROTEIN"/>
    <property type="match status" value="1"/>
</dbReference>
<feature type="domain" description="PH" evidence="2">
    <location>
        <begin position="297"/>
        <end position="397"/>
    </location>
</feature>
<reference evidence="3 4" key="1">
    <citation type="submission" date="2015-04" db="EMBL/GenBank/DDBJ databases">
        <authorList>
            <person name="Heijne W.H."/>
            <person name="Fedorova N.D."/>
            <person name="Nierman W.C."/>
            <person name="Vollebregt A.W."/>
            <person name="Zhao Z."/>
            <person name="Wu L."/>
            <person name="Kumar M."/>
            <person name="Stam H."/>
            <person name="van den Berg M.A."/>
            <person name="Pel H.J."/>
        </authorList>
    </citation>
    <scope>NUCLEOTIDE SEQUENCE [LARGE SCALE GENOMIC DNA]</scope>
    <source>
        <strain evidence="3 4">CBS 393.64</strain>
    </source>
</reference>
<gene>
    <name evidence="3" type="ORF">T310_1677</name>
</gene>
<dbReference type="OrthoDB" id="2157866at2759"/>
<feature type="region of interest" description="Disordered" evidence="1">
    <location>
        <begin position="406"/>
        <end position="443"/>
    </location>
</feature>
<feature type="region of interest" description="Disordered" evidence="1">
    <location>
        <begin position="245"/>
        <end position="291"/>
    </location>
</feature>
<dbReference type="SMART" id="SM00233">
    <property type="entry name" value="PH"/>
    <property type="match status" value="2"/>
</dbReference>
<dbReference type="PROSITE" id="PS50003">
    <property type="entry name" value="PH_DOMAIN"/>
    <property type="match status" value="2"/>
</dbReference>
<dbReference type="Pfam" id="PF00169">
    <property type="entry name" value="PH"/>
    <property type="match status" value="2"/>
</dbReference>
<feature type="region of interest" description="Disordered" evidence="1">
    <location>
        <begin position="1"/>
        <end position="52"/>
    </location>
</feature>
<feature type="compositionally biased region" description="Basic and acidic residues" evidence="1">
    <location>
        <begin position="199"/>
        <end position="212"/>
    </location>
</feature>
<evidence type="ECO:0000256" key="1">
    <source>
        <dbReference type="SAM" id="MobiDB-lite"/>
    </source>
</evidence>
<sequence length="443" mass="49113">MAQQSLPASVSSAAERPTTKPIQPPDRNVRPLSASGPSHGPSPNFRNGHLNLDTFSPVNENGSFEFDRVLKRGKVYCRMKSKHAFKASWKPVYLVLRPNLLSVYKDEDEARLRLSITLTEVTAVAAVHSPRSHRDHVFGVFSPSKNYRFQALSEQDANDWIERIRSELCIDEEEEALFAQSRALSSRNYGITSDGDDQLSDHSDVGDVDRDITSSSPELVRTVSLGRGGRNLPFAQDYSGNEITEYSDLSDAPGSSTQQQRSVTSLPKGDKPHGDKNKRSSDVARAGDPGANVDPERVICHGYLQCLRSKHGVRQWKKVWVVLRPISLALYKDDREYCAIKIIPMSQVINAAEIDPISRSKTCCLQVITEDRPIYRFCAPDEESLAKWLGALKSVIVARKRAIEKERKGEGERERKEKAATATTATTSTAAAPSGPSAFQPLH</sequence>
<dbReference type="Proteomes" id="UP000053958">
    <property type="component" value="Unassembled WGS sequence"/>
</dbReference>
<dbReference type="InterPro" id="IPR051707">
    <property type="entry name" value="PI-Interact_SigTrans_Reg"/>
</dbReference>
<dbReference type="CDD" id="cd13298">
    <property type="entry name" value="PH1_PH_fungal"/>
    <property type="match status" value="1"/>
</dbReference>
<accession>A0A0F4Z1R3</accession>
<feature type="region of interest" description="Disordered" evidence="1">
    <location>
        <begin position="192"/>
        <end position="214"/>
    </location>
</feature>
<feature type="compositionally biased region" description="Polar residues" evidence="1">
    <location>
        <begin position="1"/>
        <end position="12"/>
    </location>
</feature>
<dbReference type="SUPFAM" id="SSF50729">
    <property type="entry name" value="PH domain-like"/>
    <property type="match status" value="2"/>
</dbReference>
<proteinExistence type="predicted"/>
<comment type="caution">
    <text evidence="3">The sequence shown here is derived from an EMBL/GenBank/DDBJ whole genome shotgun (WGS) entry which is preliminary data.</text>
</comment>
<evidence type="ECO:0000313" key="3">
    <source>
        <dbReference type="EMBL" id="KKA24290.1"/>
    </source>
</evidence>
<feature type="compositionally biased region" description="Basic and acidic residues" evidence="1">
    <location>
        <begin position="268"/>
        <end position="282"/>
    </location>
</feature>
<organism evidence="3 4">
    <name type="scientific">Rasamsonia emersonii (strain ATCC 16479 / CBS 393.64 / IMI 116815)</name>
    <dbReference type="NCBI Taxonomy" id="1408163"/>
    <lineage>
        <taxon>Eukaryota</taxon>
        <taxon>Fungi</taxon>
        <taxon>Dikarya</taxon>
        <taxon>Ascomycota</taxon>
        <taxon>Pezizomycotina</taxon>
        <taxon>Eurotiomycetes</taxon>
        <taxon>Eurotiomycetidae</taxon>
        <taxon>Eurotiales</taxon>
        <taxon>Trichocomaceae</taxon>
        <taxon>Rasamsonia</taxon>
    </lineage>
</organism>
<dbReference type="InterPro" id="IPR001849">
    <property type="entry name" value="PH_domain"/>
</dbReference>
<feature type="compositionally biased region" description="Basic and acidic residues" evidence="1">
    <location>
        <begin position="406"/>
        <end position="419"/>
    </location>
</feature>
<feature type="compositionally biased region" description="Polar residues" evidence="1">
    <location>
        <begin position="253"/>
        <end position="265"/>
    </location>
</feature>
<feature type="compositionally biased region" description="Low complexity" evidence="1">
    <location>
        <begin position="420"/>
        <end position="432"/>
    </location>
</feature>
<name>A0A0F4Z1R3_RASE3</name>
<dbReference type="GeneID" id="25314028"/>
<dbReference type="PANTHER" id="PTHR14336:SF8">
    <property type="entry name" value="PROTEIN OPY1"/>
    <property type="match status" value="1"/>
</dbReference>
<dbReference type="InterPro" id="IPR011993">
    <property type="entry name" value="PH-like_dom_sf"/>
</dbReference>
<dbReference type="Gene3D" id="2.30.29.30">
    <property type="entry name" value="Pleckstrin-homology domain (PH domain)/Phosphotyrosine-binding domain (PTB)"/>
    <property type="match status" value="2"/>
</dbReference>
<protein>
    <submittedName>
        <fullName evidence="3">PH domain protein</fullName>
    </submittedName>
</protein>
<evidence type="ECO:0000313" key="4">
    <source>
        <dbReference type="Proteomes" id="UP000053958"/>
    </source>
</evidence>